<keyword evidence="3" id="KW-1185">Reference proteome</keyword>
<dbReference type="SUPFAM" id="SSF109604">
    <property type="entry name" value="HD-domain/PDEase-like"/>
    <property type="match status" value="1"/>
</dbReference>
<reference evidence="2 3" key="1">
    <citation type="submission" date="2018-12" db="EMBL/GenBank/DDBJ databases">
        <title>Bacillus chawlae sp. nov., Bacillus glennii sp. nov., and Bacillus saganii sp. nov. Isolated from the Vehicle Assembly Building at Kennedy Space Center where the Viking Spacecraft were Assembled.</title>
        <authorList>
            <person name="Seuylemezian A."/>
            <person name="Vaishampayan P."/>
        </authorList>
    </citation>
    <scope>NUCLEOTIDE SEQUENCE [LARGE SCALE GENOMIC DNA]</scope>
    <source>
        <strain evidence="2 3">L5</strain>
    </source>
</reference>
<sequence>MRLLPTDSLIPGVRLGKSIKNERGHILLYEGVKLSERMILRLKELNIPFVYIHDPKTKHINPGKSISERLRKEAIKTIEDTFSDLQNKDFLSNSLVIEKASRRFTGLIRDILIEIRGNQELLTLLADIYTYDNYIFTHSFNVTLYSLAIGTELKLKPKQMETLGLGAILHDVGKILVPVDILMKPGKLTEEEFTEIKKHSETGFQIIRNVHTVPLLVAHCAYQHHERLDGSGYPRGLAGDDIHYFGKIIAVADVFDAVTSNRVYRSALLPHEGLEILYAGSGIQFDRKVVEAFRRAVAIYPNGLGVKLNDGRKGIVSRQNRGCSDRPVIEILEENGQPIADTYEVDLEIYTHLLIADCDTANSKINQ</sequence>
<gene>
    <name evidence="2" type="ORF">ELQ35_19235</name>
</gene>
<name>A0A433HCD4_9BACI</name>
<dbReference type="Pfam" id="PF13487">
    <property type="entry name" value="HD_5"/>
    <property type="match status" value="1"/>
</dbReference>
<dbReference type="AlphaFoldDB" id="A0A433HCD4"/>
<dbReference type="PANTHER" id="PTHR43155:SF2">
    <property type="entry name" value="CYCLIC DI-GMP PHOSPHODIESTERASE PA4108"/>
    <property type="match status" value="1"/>
</dbReference>
<dbReference type="PANTHER" id="PTHR43155">
    <property type="entry name" value="CYCLIC DI-GMP PHOSPHODIESTERASE PA4108-RELATED"/>
    <property type="match status" value="1"/>
</dbReference>
<protein>
    <submittedName>
        <fullName evidence="2">HD-GYP domain-containing protein</fullName>
    </submittedName>
</protein>
<dbReference type="SMART" id="SM00471">
    <property type="entry name" value="HDc"/>
    <property type="match status" value="1"/>
</dbReference>
<dbReference type="RefSeq" id="WP_126866801.1">
    <property type="nucleotide sequence ID" value="NZ_JAUSTX010000010.1"/>
</dbReference>
<dbReference type="PROSITE" id="PS51832">
    <property type="entry name" value="HD_GYP"/>
    <property type="match status" value="1"/>
</dbReference>
<dbReference type="EMBL" id="RYZZ01000037">
    <property type="protein sequence ID" value="RUQ25947.1"/>
    <property type="molecule type" value="Genomic_DNA"/>
</dbReference>
<evidence type="ECO:0000259" key="1">
    <source>
        <dbReference type="PROSITE" id="PS51832"/>
    </source>
</evidence>
<dbReference type="OrthoDB" id="9759601at2"/>
<evidence type="ECO:0000313" key="3">
    <source>
        <dbReference type="Proteomes" id="UP000267430"/>
    </source>
</evidence>
<feature type="domain" description="HD-GYP" evidence="1">
    <location>
        <begin position="113"/>
        <end position="309"/>
    </location>
</feature>
<dbReference type="InterPro" id="IPR003607">
    <property type="entry name" value="HD/PDEase_dom"/>
</dbReference>
<dbReference type="InterPro" id="IPR037522">
    <property type="entry name" value="HD_GYP_dom"/>
</dbReference>
<comment type="caution">
    <text evidence="2">The sequence shown here is derived from an EMBL/GenBank/DDBJ whole genome shotgun (WGS) entry which is preliminary data.</text>
</comment>
<accession>A0A433HCD4</accession>
<evidence type="ECO:0000313" key="2">
    <source>
        <dbReference type="EMBL" id="RUQ25947.1"/>
    </source>
</evidence>
<dbReference type="CDD" id="cd00077">
    <property type="entry name" value="HDc"/>
    <property type="match status" value="1"/>
</dbReference>
<dbReference type="Gene3D" id="1.10.3210.10">
    <property type="entry name" value="Hypothetical protein af1432"/>
    <property type="match status" value="1"/>
</dbReference>
<dbReference type="Proteomes" id="UP000267430">
    <property type="component" value="Unassembled WGS sequence"/>
</dbReference>
<proteinExistence type="predicted"/>
<organism evidence="2 3">
    <name type="scientific">Peribacillus cavernae</name>
    <dbReference type="NCBI Taxonomy" id="1674310"/>
    <lineage>
        <taxon>Bacteria</taxon>
        <taxon>Bacillati</taxon>
        <taxon>Bacillota</taxon>
        <taxon>Bacilli</taxon>
        <taxon>Bacillales</taxon>
        <taxon>Bacillaceae</taxon>
        <taxon>Peribacillus</taxon>
    </lineage>
</organism>